<name>X1K8R7_9ZZZZ</name>
<feature type="non-terminal residue" evidence="1">
    <location>
        <position position="1"/>
    </location>
</feature>
<proteinExistence type="predicted"/>
<protein>
    <submittedName>
        <fullName evidence="1">Uncharacterized protein</fullName>
    </submittedName>
</protein>
<evidence type="ECO:0000313" key="1">
    <source>
        <dbReference type="EMBL" id="GAH86649.1"/>
    </source>
</evidence>
<sequence length="42" mass="5114">SYGFKPPVNNFKKSIHFCKFTYIKLKIQIFGLYMAEMYFQKN</sequence>
<dbReference type="EMBL" id="BARU01041269">
    <property type="protein sequence ID" value="GAH86649.1"/>
    <property type="molecule type" value="Genomic_DNA"/>
</dbReference>
<gene>
    <name evidence="1" type="ORF">S03H2_63662</name>
</gene>
<accession>X1K8R7</accession>
<organism evidence="1">
    <name type="scientific">marine sediment metagenome</name>
    <dbReference type="NCBI Taxonomy" id="412755"/>
    <lineage>
        <taxon>unclassified sequences</taxon>
        <taxon>metagenomes</taxon>
        <taxon>ecological metagenomes</taxon>
    </lineage>
</organism>
<dbReference type="AlphaFoldDB" id="X1K8R7"/>
<reference evidence="1" key="1">
    <citation type="journal article" date="2014" name="Front. Microbiol.">
        <title>High frequency of phylogenetically diverse reductive dehalogenase-homologous genes in deep subseafloor sedimentary metagenomes.</title>
        <authorList>
            <person name="Kawai M."/>
            <person name="Futagami T."/>
            <person name="Toyoda A."/>
            <person name="Takaki Y."/>
            <person name="Nishi S."/>
            <person name="Hori S."/>
            <person name="Arai W."/>
            <person name="Tsubouchi T."/>
            <person name="Morono Y."/>
            <person name="Uchiyama I."/>
            <person name="Ito T."/>
            <person name="Fujiyama A."/>
            <person name="Inagaki F."/>
            <person name="Takami H."/>
        </authorList>
    </citation>
    <scope>NUCLEOTIDE SEQUENCE</scope>
    <source>
        <strain evidence="1">Expedition CK06-06</strain>
    </source>
</reference>
<comment type="caution">
    <text evidence="1">The sequence shown here is derived from an EMBL/GenBank/DDBJ whole genome shotgun (WGS) entry which is preliminary data.</text>
</comment>